<keyword evidence="1" id="KW-0503">Monooxygenase</keyword>
<organism evidence="1 2">
    <name type="scientific">Xylanimonas ulmi</name>
    <dbReference type="NCBI Taxonomy" id="228973"/>
    <lineage>
        <taxon>Bacteria</taxon>
        <taxon>Bacillati</taxon>
        <taxon>Actinomycetota</taxon>
        <taxon>Actinomycetes</taxon>
        <taxon>Micrococcales</taxon>
        <taxon>Promicromonosporaceae</taxon>
        <taxon>Xylanimonas</taxon>
    </lineage>
</organism>
<evidence type="ECO:0000313" key="1">
    <source>
        <dbReference type="EMBL" id="RZS62891.1"/>
    </source>
</evidence>
<proteinExistence type="predicted"/>
<dbReference type="GO" id="GO:0004497">
    <property type="term" value="F:monooxygenase activity"/>
    <property type="evidence" value="ECO:0007669"/>
    <property type="project" value="UniProtKB-KW"/>
</dbReference>
<sequence>MDGVSIARTPEPPYTAVIFTSLRTPGDQGYARMAARMEELARLQPGFLGIESAREGLGITVSYWSDDAAAAAWKQVHEHVVAQDRGREVWYADYEVRVATVTRAYGARDGERG</sequence>
<gene>
    <name evidence="1" type="ORF">EV386_3247</name>
</gene>
<dbReference type="InterPro" id="IPR011008">
    <property type="entry name" value="Dimeric_a/b-barrel"/>
</dbReference>
<evidence type="ECO:0000313" key="2">
    <source>
        <dbReference type="Proteomes" id="UP000293852"/>
    </source>
</evidence>
<dbReference type="AlphaFoldDB" id="A0A4Q7M5Z0"/>
<comment type="caution">
    <text evidence="1">The sequence shown here is derived from an EMBL/GenBank/DDBJ whole genome shotgun (WGS) entry which is preliminary data.</text>
</comment>
<keyword evidence="1" id="KW-0560">Oxidoreductase</keyword>
<dbReference type="InterPro" id="IPR052936">
    <property type="entry name" value="Jasmonate_Hydroxylase-like"/>
</dbReference>
<protein>
    <submittedName>
        <fullName evidence="1">Heme-degrading monooxygenase HmoA</fullName>
    </submittedName>
</protein>
<dbReference type="Gene3D" id="3.30.70.100">
    <property type="match status" value="1"/>
</dbReference>
<reference evidence="1 2" key="1">
    <citation type="submission" date="2019-02" db="EMBL/GenBank/DDBJ databases">
        <title>Sequencing the genomes of 1000 actinobacteria strains.</title>
        <authorList>
            <person name="Klenk H.-P."/>
        </authorList>
    </citation>
    <scope>NUCLEOTIDE SEQUENCE [LARGE SCALE GENOMIC DNA]</scope>
    <source>
        <strain evidence="1 2">DSM 16932</strain>
    </source>
</reference>
<dbReference type="EMBL" id="SGWX01000001">
    <property type="protein sequence ID" value="RZS62891.1"/>
    <property type="molecule type" value="Genomic_DNA"/>
</dbReference>
<dbReference type="PANTHER" id="PTHR37811">
    <property type="entry name" value="BLL5343 PROTEIN"/>
    <property type="match status" value="1"/>
</dbReference>
<keyword evidence="2" id="KW-1185">Reference proteome</keyword>
<dbReference type="SUPFAM" id="SSF54909">
    <property type="entry name" value="Dimeric alpha+beta barrel"/>
    <property type="match status" value="1"/>
</dbReference>
<dbReference type="Proteomes" id="UP000293852">
    <property type="component" value="Unassembled WGS sequence"/>
</dbReference>
<name>A0A4Q7M5Z0_9MICO</name>
<dbReference type="PANTHER" id="PTHR37811:SF2">
    <property type="entry name" value="ABM DOMAIN-CONTAINING PROTEIN"/>
    <property type="match status" value="1"/>
</dbReference>
<accession>A0A4Q7M5Z0</accession>